<dbReference type="InterPro" id="IPR005829">
    <property type="entry name" value="Sugar_transporter_CS"/>
</dbReference>
<evidence type="ECO:0000313" key="10">
    <source>
        <dbReference type="Proteomes" id="UP001162156"/>
    </source>
</evidence>
<feature type="transmembrane region" description="Helical" evidence="7">
    <location>
        <begin position="9"/>
        <end position="29"/>
    </location>
</feature>
<evidence type="ECO:0000256" key="2">
    <source>
        <dbReference type="ARBA" id="ARBA00022448"/>
    </source>
</evidence>
<accession>A0AAV8WTE8</accession>
<keyword evidence="4" id="KW-0769">Symport</keyword>
<dbReference type="InterPro" id="IPR011701">
    <property type="entry name" value="MFS"/>
</dbReference>
<gene>
    <name evidence="9" type="ORF">NQ314_017453</name>
</gene>
<keyword evidence="10" id="KW-1185">Reference proteome</keyword>
<dbReference type="GO" id="GO:0016020">
    <property type="term" value="C:membrane"/>
    <property type="evidence" value="ECO:0007669"/>
    <property type="project" value="UniProtKB-SubCell"/>
</dbReference>
<dbReference type="PANTHER" id="PTHR11662:SF280">
    <property type="entry name" value="FI21844P1-RELATED"/>
    <property type="match status" value="1"/>
</dbReference>
<dbReference type="Proteomes" id="UP001162156">
    <property type="component" value="Unassembled WGS sequence"/>
</dbReference>
<dbReference type="InterPro" id="IPR036259">
    <property type="entry name" value="MFS_trans_sf"/>
</dbReference>
<proteinExistence type="predicted"/>
<keyword evidence="6 7" id="KW-0472">Membrane</keyword>
<comment type="caution">
    <text evidence="9">The sequence shown here is derived from an EMBL/GenBank/DDBJ whole genome shotgun (WGS) entry which is preliminary data.</text>
</comment>
<feature type="transmembrane region" description="Helical" evidence="7">
    <location>
        <begin position="159"/>
        <end position="184"/>
    </location>
</feature>
<dbReference type="AlphaFoldDB" id="A0AAV8WTE8"/>
<evidence type="ECO:0000256" key="1">
    <source>
        <dbReference type="ARBA" id="ARBA00004141"/>
    </source>
</evidence>
<evidence type="ECO:0000256" key="3">
    <source>
        <dbReference type="ARBA" id="ARBA00022692"/>
    </source>
</evidence>
<dbReference type="PROSITE" id="PS50850">
    <property type="entry name" value="MFS"/>
    <property type="match status" value="1"/>
</dbReference>
<feature type="non-terminal residue" evidence="9">
    <location>
        <position position="327"/>
    </location>
</feature>
<keyword evidence="2" id="KW-0813">Transport</keyword>
<dbReference type="Gene3D" id="1.20.1250.20">
    <property type="entry name" value="MFS general substrate transporter like domains"/>
    <property type="match status" value="2"/>
</dbReference>
<evidence type="ECO:0000256" key="7">
    <source>
        <dbReference type="SAM" id="Phobius"/>
    </source>
</evidence>
<keyword evidence="5 7" id="KW-1133">Transmembrane helix</keyword>
<dbReference type="FunFam" id="1.20.1250.20:FF:000003">
    <property type="entry name" value="Solute carrier family 17 member 3"/>
    <property type="match status" value="1"/>
</dbReference>
<evidence type="ECO:0000259" key="8">
    <source>
        <dbReference type="PROSITE" id="PS50850"/>
    </source>
</evidence>
<evidence type="ECO:0000256" key="5">
    <source>
        <dbReference type="ARBA" id="ARBA00022989"/>
    </source>
</evidence>
<reference evidence="9" key="1">
    <citation type="journal article" date="2023" name="Insect Mol. Biol.">
        <title>Genome sequencing provides insights into the evolution of gene families encoding plant cell wall-degrading enzymes in longhorned beetles.</title>
        <authorList>
            <person name="Shin N.R."/>
            <person name="Okamura Y."/>
            <person name="Kirsch R."/>
            <person name="Pauchet Y."/>
        </authorList>
    </citation>
    <scope>NUCLEOTIDE SEQUENCE</scope>
    <source>
        <strain evidence="9">RBIC_L_NR</strain>
    </source>
</reference>
<evidence type="ECO:0000256" key="4">
    <source>
        <dbReference type="ARBA" id="ARBA00022847"/>
    </source>
</evidence>
<feature type="transmembrane region" description="Helical" evidence="7">
    <location>
        <begin position="300"/>
        <end position="324"/>
    </location>
</feature>
<feature type="domain" description="Major facilitator superfamily (MFS) profile" evidence="8">
    <location>
        <begin position="1"/>
        <end position="327"/>
    </location>
</feature>
<evidence type="ECO:0000313" key="9">
    <source>
        <dbReference type="EMBL" id="KAJ8929849.1"/>
    </source>
</evidence>
<dbReference type="InterPro" id="IPR020846">
    <property type="entry name" value="MFS_dom"/>
</dbReference>
<dbReference type="EMBL" id="JANEYF010004857">
    <property type="protein sequence ID" value="KAJ8929849.1"/>
    <property type="molecule type" value="Genomic_DNA"/>
</dbReference>
<feature type="transmembrane region" description="Helical" evidence="7">
    <location>
        <begin position="102"/>
        <end position="119"/>
    </location>
</feature>
<feature type="transmembrane region" description="Helical" evidence="7">
    <location>
        <begin position="240"/>
        <end position="260"/>
    </location>
</feature>
<feature type="transmembrane region" description="Helical" evidence="7">
    <location>
        <begin position="266"/>
        <end position="288"/>
    </location>
</feature>
<dbReference type="PROSITE" id="PS00217">
    <property type="entry name" value="SUGAR_TRANSPORT_2"/>
    <property type="match status" value="1"/>
</dbReference>
<organism evidence="9 10">
    <name type="scientific">Rhamnusium bicolor</name>
    <dbReference type="NCBI Taxonomy" id="1586634"/>
    <lineage>
        <taxon>Eukaryota</taxon>
        <taxon>Metazoa</taxon>
        <taxon>Ecdysozoa</taxon>
        <taxon>Arthropoda</taxon>
        <taxon>Hexapoda</taxon>
        <taxon>Insecta</taxon>
        <taxon>Pterygota</taxon>
        <taxon>Neoptera</taxon>
        <taxon>Endopterygota</taxon>
        <taxon>Coleoptera</taxon>
        <taxon>Polyphaga</taxon>
        <taxon>Cucujiformia</taxon>
        <taxon>Chrysomeloidea</taxon>
        <taxon>Cerambycidae</taxon>
        <taxon>Lepturinae</taxon>
        <taxon>Rhagiini</taxon>
        <taxon>Rhamnusium</taxon>
    </lineage>
</organism>
<dbReference type="PANTHER" id="PTHR11662">
    <property type="entry name" value="SOLUTE CARRIER FAMILY 17"/>
    <property type="match status" value="1"/>
</dbReference>
<comment type="subcellular location">
    <subcellularLocation>
        <location evidence="1">Membrane</location>
        <topology evidence="1">Multi-pass membrane protein</topology>
    </subcellularLocation>
</comment>
<dbReference type="GO" id="GO:0006820">
    <property type="term" value="P:monoatomic anion transport"/>
    <property type="evidence" value="ECO:0007669"/>
    <property type="project" value="TreeGrafter"/>
</dbReference>
<dbReference type="SUPFAM" id="SSF103473">
    <property type="entry name" value="MFS general substrate transporter"/>
    <property type="match status" value="1"/>
</dbReference>
<dbReference type="Pfam" id="PF07690">
    <property type="entry name" value="MFS_1"/>
    <property type="match status" value="1"/>
</dbReference>
<evidence type="ECO:0000256" key="6">
    <source>
        <dbReference type="ARBA" id="ARBA00023136"/>
    </source>
</evidence>
<sequence length="327" mass="35877">MGLMYQPKWLLVGALFVSSTACILIPSVAVQFGSIGVIICRVIQGLAHGFIFPSVHNILGQWVPASERSRLILLAYSGTQFSSILTKLVFRSISESWAGWPAIFYLFGGLGYAWIILWINCGYNTPAEHGTITEEERSYIQNSLGVNEKNQATRTPWKAIFTSLPVWAIVVAYLGQTWGASILLNETPKYIDRVMKYDMKSDRLLSVAPNIAVFVLSFSFCFISDYMINGMGVSRTFARKFFTTIGMTVPLIGLIPQGFVPEETTILSIILLLIAVGSSAATCSGSFANIMDLSPKFSGIIMGITNCTANFFSIGTPFAVHLIVNDM</sequence>
<dbReference type="GO" id="GO:0015293">
    <property type="term" value="F:symporter activity"/>
    <property type="evidence" value="ECO:0007669"/>
    <property type="project" value="UniProtKB-KW"/>
</dbReference>
<dbReference type="InterPro" id="IPR050382">
    <property type="entry name" value="MFS_Na/Anion_cotransporter"/>
</dbReference>
<keyword evidence="3 7" id="KW-0812">Transmembrane</keyword>
<name>A0AAV8WTE8_9CUCU</name>
<feature type="transmembrane region" description="Helical" evidence="7">
    <location>
        <begin position="204"/>
        <end position="228"/>
    </location>
</feature>
<protein>
    <recommendedName>
        <fullName evidence="8">Major facilitator superfamily (MFS) profile domain-containing protein</fullName>
    </recommendedName>
</protein>